<dbReference type="OrthoDB" id="9816357at2"/>
<reference evidence="2 3" key="2">
    <citation type="journal article" date="2011" name="ISME J.">
        <title>RNA-seq reveals cooperative metabolic interactions between two termite-gut spirochete species in co-culture.</title>
        <authorList>
            <person name="Rosenthal A.Z."/>
            <person name="Matson E.G."/>
            <person name="Eldar A."/>
            <person name="Leadbetter J.R."/>
        </authorList>
    </citation>
    <scope>NUCLEOTIDE SEQUENCE [LARGE SCALE GENOMIC DNA]</scope>
    <source>
        <strain evidence="3">ATCC BAA-887 / DSM 12427 / ZAS-2</strain>
    </source>
</reference>
<feature type="domain" description="Fe/B12 periplasmic-binding" evidence="1">
    <location>
        <begin position="51"/>
        <end position="320"/>
    </location>
</feature>
<dbReference type="eggNOG" id="COG0614">
    <property type="taxonomic scope" value="Bacteria"/>
</dbReference>
<dbReference type="Pfam" id="PF01497">
    <property type="entry name" value="Peripla_BP_2"/>
    <property type="match status" value="1"/>
</dbReference>
<dbReference type="PANTHER" id="PTHR30535:SF34">
    <property type="entry name" value="MOLYBDATE-BINDING PROTEIN MOLA"/>
    <property type="match status" value="1"/>
</dbReference>
<dbReference type="RefSeq" id="WP_015707001.1">
    <property type="nucleotide sequence ID" value="NC_015578.1"/>
</dbReference>
<reference evidence="3" key="1">
    <citation type="submission" date="2009-12" db="EMBL/GenBank/DDBJ databases">
        <title>Complete sequence of Treponema primitia strain ZAS-2.</title>
        <authorList>
            <person name="Tetu S.G."/>
            <person name="Matson E."/>
            <person name="Ren Q."/>
            <person name="Seshadri R."/>
            <person name="Elbourne L."/>
            <person name="Hassan K.A."/>
            <person name="Durkin A."/>
            <person name="Radune D."/>
            <person name="Mohamoud Y."/>
            <person name="Shay R."/>
            <person name="Jin S."/>
            <person name="Zhang X."/>
            <person name="Lucey K."/>
            <person name="Ballor N.R."/>
            <person name="Ottesen E."/>
            <person name="Rosenthal R."/>
            <person name="Allen A."/>
            <person name="Leadbetter J.R."/>
            <person name="Paulsen I.T."/>
        </authorList>
    </citation>
    <scope>NUCLEOTIDE SEQUENCE [LARGE SCALE GENOMIC DNA]</scope>
    <source>
        <strain evidence="3">ATCC BAA-887 / DSM 12427 / ZAS-2</strain>
    </source>
</reference>
<dbReference type="KEGG" id="tpi:TREPR_3273"/>
<dbReference type="InterPro" id="IPR002491">
    <property type="entry name" value="ABC_transptr_periplasmic_BD"/>
</dbReference>
<dbReference type="PANTHER" id="PTHR30535">
    <property type="entry name" value="VITAMIN B12-BINDING PROTEIN"/>
    <property type="match status" value="1"/>
</dbReference>
<evidence type="ECO:0000313" key="3">
    <source>
        <dbReference type="Proteomes" id="UP000009223"/>
    </source>
</evidence>
<keyword evidence="3" id="KW-1185">Reference proteome</keyword>
<evidence type="ECO:0000313" key="2">
    <source>
        <dbReference type="EMBL" id="AEF85411.1"/>
    </source>
</evidence>
<dbReference type="Gene3D" id="3.40.50.1980">
    <property type="entry name" value="Nitrogenase molybdenum iron protein domain"/>
    <property type="match status" value="2"/>
</dbReference>
<proteinExistence type="predicted"/>
<dbReference type="STRING" id="545694.TREPR_3273"/>
<accession>F5YKU8</accession>
<dbReference type="EMBL" id="CP001843">
    <property type="protein sequence ID" value="AEF85411.1"/>
    <property type="molecule type" value="Genomic_DNA"/>
</dbReference>
<organism evidence="2 3">
    <name type="scientific">Treponema primitia (strain ATCC BAA-887 / DSM 12427 / ZAS-2)</name>
    <dbReference type="NCBI Taxonomy" id="545694"/>
    <lineage>
        <taxon>Bacteria</taxon>
        <taxon>Pseudomonadati</taxon>
        <taxon>Spirochaetota</taxon>
        <taxon>Spirochaetia</taxon>
        <taxon>Spirochaetales</taxon>
        <taxon>Treponemataceae</taxon>
        <taxon>Treponema</taxon>
    </lineage>
</organism>
<gene>
    <name evidence="2" type="ordered locus">TREPR_3273</name>
</gene>
<name>F5YKU8_TREPZ</name>
<dbReference type="Proteomes" id="UP000009223">
    <property type="component" value="Chromosome"/>
</dbReference>
<sequence>MKRILIVLCIILFIFSSCSKKQIAEVVPSAAIRTITDLTGREVTIPLHVTSIICVNVGTLRFTTYMQALDLVAGVEQNEFQPSINKLFSYINRERLSALPAIGDNGKTFDEEIIKISPEVIMAAFDRESADALQAKTGIPVVTIPLIDDAFDEACFDTLRLMGEVYDKKARAEELIAYIKTLNVDFKTRIKDIKPQNKPSVYAGGISFKGAHGFEGTEARYSPFYIIDADNVADRTGQNGAFNIDVEQVLKWDPDIIFLDFNGLALIKEDYAKRPAFYNSFNAVKNNRVYSQISFRFNAVNIELAFADAYYAAKVIYPEQFADIDPAVKADEIFEKLLGVKCYEMLEKAGYAFRQIGINE</sequence>
<dbReference type="InterPro" id="IPR050902">
    <property type="entry name" value="ABC_Transporter_SBP"/>
</dbReference>
<dbReference type="PROSITE" id="PS51257">
    <property type="entry name" value="PROKAR_LIPOPROTEIN"/>
    <property type="match status" value="1"/>
</dbReference>
<dbReference type="SUPFAM" id="SSF53807">
    <property type="entry name" value="Helical backbone' metal receptor"/>
    <property type="match status" value="1"/>
</dbReference>
<dbReference type="PROSITE" id="PS50983">
    <property type="entry name" value="FE_B12_PBP"/>
    <property type="match status" value="1"/>
</dbReference>
<dbReference type="AlphaFoldDB" id="F5YKU8"/>
<protein>
    <submittedName>
        <fullName evidence="2">Fe3+-siderophore ABC transporter, periplasmic Fe3+-siderophore-binding protein</fullName>
    </submittedName>
</protein>
<dbReference type="HOGENOM" id="CLU_038034_13_1_12"/>
<evidence type="ECO:0000259" key="1">
    <source>
        <dbReference type="PROSITE" id="PS50983"/>
    </source>
</evidence>